<evidence type="ECO:0000256" key="1">
    <source>
        <dbReference type="ARBA" id="ARBA00022741"/>
    </source>
</evidence>
<dbReference type="NCBIfam" id="TIGR00370">
    <property type="entry name" value="5-oxoprolinase subunit PxpB"/>
    <property type="match status" value="1"/>
</dbReference>
<dbReference type="PANTHER" id="PTHR34698:SF2">
    <property type="entry name" value="5-OXOPROLINASE SUBUNIT B"/>
    <property type="match status" value="1"/>
</dbReference>
<dbReference type="SUPFAM" id="SSF160467">
    <property type="entry name" value="PH0987 N-terminal domain-like"/>
    <property type="match status" value="1"/>
</dbReference>
<dbReference type="InterPro" id="IPR010016">
    <property type="entry name" value="PxpB"/>
</dbReference>
<dbReference type="Gene3D" id="3.30.1360.40">
    <property type="match status" value="1"/>
</dbReference>
<keyword evidence="4" id="KW-0472">Membrane</keyword>
<keyword evidence="1" id="KW-0547">Nucleotide-binding</keyword>
<dbReference type="SMART" id="SM00796">
    <property type="entry name" value="AHS1"/>
    <property type="match status" value="1"/>
</dbReference>
<dbReference type="RefSeq" id="WP_066438016.1">
    <property type="nucleotide sequence ID" value="NZ_LZRN01000052.1"/>
</dbReference>
<comment type="caution">
    <text evidence="6">The sequence shown here is derived from an EMBL/GenBank/DDBJ whole genome shotgun (WGS) entry which is preliminary data.</text>
</comment>
<gene>
    <name evidence="6" type="ORF">LX77_00165</name>
</gene>
<protein>
    <submittedName>
        <fullName evidence="6">Inhibitor of KinA</fullName>
    </submittedName>
</protein>
<dbReference type="Pfam" id="PF02682">
    <property type="entry name" value="CT_C_D"/>
    <property type="match status" value="1"/>
</dbReference>
<evidence type="ECO:0000256" key="3">
    <source>
        <dbReference type="ARBA" id="ARBA00022840"/>
    </source>
</evidence>
<keyword evidence="7" id="KW-1185">Reference proteome</keyword>
<proteinExistence type="predicted"/>
<dbReference type="EMBL" id="QLLQ01000001">
    <property type="protein sequence ID" value="RAJ27593.1"/>
    <property type="molecule type" value="Genomic_DNA"/>
</dbReference>
<accession>A0A1A7QSY9</accession>
<evidence type="ECO:0000313" key="7">
    <source>
        <dbReference type="Proteomes" id="UP000248987"/>
    </source>
</evidence>
<keyword evidence="4" id="KW-1133">Transmembrane helix</keyword>
<evidence type="ECO:0000313" key="6">
    <source>
        <dbReference type="EMBL" id="RAJ27593.1"/>
    </source>
</evidence>
<evidence type="ECO:0000256" key="2">
    <source>
        <dbReference type="ARBA" id="ARBA00022801"/>
    </source>
</evidence>
<dbReference type="Proteomes" id="UP000248987">
    <property type="component" value="Unassembled WGS sequence"/>
</dbReference>
<evidence type="ECO:0000256" key="4">
    <source>
        <dbReference type="SAM" id="Phobius"/>
    </source>
</evidence>
<keyword evidence="2" id="KW-0378">Hydrolase</keyword>
<name>A0A1A7QSY9_9FLAO</name>
<evidence type="ECO:0000259" key="5">
    <source>
        <dbReference type="SMART" id="SM00796"/>
    </source>
</evidence>
<keyword evidence="4" id="KW-0812">Transmembrane</keyword>
<dbReference type="STRING" id="49280.A9996_17085"/>
<reference evidence="6 7" key="1">
    <citation type="submission" date="2018-06" db="EMBL/GenBank/DDBJ databases">
        <title>Genomic Encyclopedia of Archaeal and Bacterial Type Strains, Phase II (KMG-II): from individual species to whole genera.</title>
        <authorList>
            <person name="Goeker M."/>
        </authorList>
    </citation>
    <scope>NUCLEOTIDE SEQUENCE [LARGE SCALE GENOMIC DNA]</scope>
    <source>
        <strain evidence="6 7">DSM 12408</strain>
    </source>
</reference>
<dbReference type="PANTHER" id="PTHR34698">
    <property type="entry name" value="5-OXOPROLINASE SUBUNIT B"/>
    <property type="match status" value="1"/>
</dbReference>
<dbReference type="InterPro" id="IPR029000">
    <property type="entry name" value="Cyclophilin-like_dom_sf"/>
</dbReference>
<dbReference type="Gene3D" id="2.40.100.10">
    <property type="entry name" value="Cyclophilin-like"/>
    <property type="match status" value="1"/>
</dbReference>
<dbReference type="InterPro" id="IPR003833">
    <property type="entry name" value="CT_C_D"/>
</dbReference>
<dbReference type="GO" id="GO:0005524">
    <property type="term" value="F:ATP binding"/>
    <property type="evidence" value="ECO:0007669"/>
    <property type="project" value="UniProtKB-KW"/>
</dbReference>
<dbReference type="AlphaFoldDB" id="A0A1A7QSY9"/>
<dbReference type="GO" id="GO:0016787">
    <property type="term" value="F:hydrolase activity"/>
    <property type="evidence" value="ECO:0007669"/>
    <property type="project" value="UniProtKB-KW"/>
</dbReference>
<organism evidence="6 7">
    <name type="scientific">Gelidibacter algens</name>
    <dbReference type="NCBI Taxonomy" id="49280"/>
    <lineage>
        <taxon>Bacteria</taxon>
        <taxon>Pseudomonadati</taxon>
        <taxon>Bacteroidota</taxon>
        <taxon>Flavobacteriia</taxon>
        <taxon>Flavobacteriales</taxon>
        <taxon>Flavobacteriaceae</taxon>
        <taxon>Gelidibacter</taxon>
    </lineage>
</organism>
<feature type="domain" description="Carboxyltransferase" evidence="5">
    <location>
        <begin position="6"/>
        <end position="207"/>
    </location>
</feature>
<sequence length="244" mass="27723">MTNYQLTYKRFSEASILVQWPQKIAPEILADMLAFKNNLLNSEHSSILQITNAYSSILITYRDYISNFESEITFLKTKYASRQNLEKQDSKLWKIPACYDCHFALDLEEISNEKQLSPSEIIKLHVDAVYNVYFIGFLPGFLYLGGLNERLFMPRIKSPRQHVEKGAVAIGGEQTGVYPNASPGGWNIIGNSPLNFFNSDLETPCFANAGDRIQFMAVDFKTHQEILVEVQNGTYNIESEVNDG</sequence>
<keyword evidence="3" id="KW-0067">ATP-binding</keyword>
<feature type="transmembrane region" description="Helical" evidence="4">
    <location>
        <begin position="128"/>
        <end position="147"/>
    </location>
</feature>
<dbReference type="SUPFAM" id="SSF50891">
    <property type="entry name" value="Cyclophilin-like"/>
    <property type="match status" value="1"/>
</dbReference>